<dbReference type="RefSeq" id="WP_252466772.1">
    <property type="nucleotide sequence ID" value="NZ_JALBWM010000044.1"/>
</dbReference>
<accession>A0A9X2ENH5</accession>
<proteinExistence type="predicted"/>
<evidence type="ECO:0000313" key="3">
    <source>
        <dbReference type="Proteomes" id="UP001139028"/>
    </source>
</evidence>
<dbReference type="EMBL" id="JALBWM010000044">
    <property type="protein sequence ID" value="MCO1334961.1"/>
    <property type="molecule type" value="Genomic_DNA"/>
</dbReference>
<comment type="caution">
    <text evidence="2">The sequence shown here is derived from an EMBL/GenBank/DDBJ whole genome shotgun (WGS) entry which is preliminary data.</text>
</comment>
<dbReference type="InterPro" id="IPR024534">
    <property type="entry name" value="JetD_C"/>
</dbReference>
<dbReference type="Pfam" id="PF09983">
    <property type="entry name" value="JetD_C"/>
    <property type="match status" value="1"/>
</dbReference>
<sequence>MEKALPYWVEDNPLLIGILNFFLDKRDSQLERGKEARISYRLDLRARSKRWQQVLEPLRDPSQDEQVLWDELQYFAKEYQCFAVKPNPKRRPGIAEWQGAQLIFRDACEDQLRLWLKRPCPNLRNLAWSTAFERFTDRFENPTAFPLGGLQLQAGFQSIEEEISCWTAIGDELRLGEKISWRQLAARCFNGDSKYLELHSRQSLVCNLYPELSQNIQQRQLLFHLYLPEEFEQVIFIENQDTFIRLAELKPKCTALVYSEGYQGGAERIRNQNIAQFSAFNSVCEDARRQFLEWWYGNNILALPIYFWGDLDCAGMRIAAALRKSFPELQCWRPGYDLLLDILCSKRGHNPEQAGKERQKPIEKIGCEYADSTLIPAIAKKNRYVDQEAAVLGKLISALA</sequence>
<protein>
    <submittedName>
        <fullName evidence="2">DUF2220 domain-containing protein</fullName>
    </submittedName>
</protein>
<keyword evidence="3" id="KW-1185">Reference proteome</keyword>
<gene>
    <name evidence="2" type="ORF">MO867_11485</name>
</gene>
<organism evidence="2 3">
    <name type="scientific">Microbulbifer okhotskensis</name>
    <dbReference type="NCBI Taxonomy" id="2926617"/>
    <lineage>
        <taxon>Bacteria</taxon>
        <taxon>Pseudomonadati</taxon>
        <taxon>Pseudomonadota</taxon>
        <taxon>Gammaproteobacteria</taxon>
        <taxon>Cellvibrionales</taxon>
        <taxon>Microbulbiferaceae</taxon>
        <taxon>Microbulbifer</taxon>
    </lineage>
</organism>
<evidence type="ECO:0000259" key="1">
    <source>
        <dbReference type="Pfam" id="PF09983"/>
    </source>
</evidence>
<dbReference type="AlphaFoldDB" id="A0A9X2ENH5"/>
<name>A0A9X2ENH5_9GAMM</name>
<feature type="domain" description="Wadjet protein JetD C-terminal" evidence="1">
    <location>
        <begin position="230"/>
        <end position="329"/>
    </location>
</feature>
<reference evidence="2" key="1">
    <citation type="journal article" date="2022" name="Arch. Microbiol.">
        <title>Microbulbifer okhotskensis sp. nov., isolated from a deep bottom sediment of the Okhotsk Sea.</title>
        <authorList>
            <person name="Romanenko L."/>
            <person name="Kurilenko V."/>
            <person name="Otstavnykh N."/>
            <person name="Velansky P."/>
            <person name="Isaeva M."/>
            <person name="Mikhailov V."/>
        </authorList>
    </citation>
    <scope>NUCLEOTIDE SEQUENCE</scope>
    <source>
        <strain evidence="2">OS29</strain>
    </source>
</reference>
<dbReference type="Proteomes" id="UP001139028">
    <property type="component" value="Unassembled WGS sequence"/>
</dbReference>
<evidence type="ECO:0000313" key="2">
    <source>
        <dbReference type="EMBL" id="MCO1334961.1"/>
    </source>
</evidence>